<name>A0A563VQH8_9CYAN</name>
<organism evidence="1 2">
    <name type="scientific">Hyella patelloides LEGE 07179</name>
    <dbReference type="NCBI Taxonomy" id="945734"/>
    <lineage>
        <taxon>Bacteria</taxon>
        <taxon>Bacillati</taxon>
        <taxon>Cyanobacteriota</taxon>
        <taxon>Cyanophyceae</taxon>
        <taxon>Pleurocapsales</taxon>
        <taxon>Hyellaceae</taxon>
        <taxon>Hyella</taxon>
    </lineage>
</organism>
<gene>
    <name evidence="1" type="ORF">H1P_2110008</name>
</gene>
<evidence type="ECO:0000313" key="1">
    <source>
        <dbReference type="EMBL" id="VEP13683.1"/>
    </source>
</evidence>
<dbReference type="RefSeq" id="WP_144871907.1">
    <property type="nucleotide sequence ID" value="NZ_LR213959.1"/>
</dbReference>
<protein>
    <submittedName>
        <fullName evidence="1">Uncharacterized protein</fullName>
    </submittedName>
</protein>
<proteinExistence type="predicted"/>
<dbReference type="Proteomes" id="UP000320055">
    <property type="component" value="Unassembled WGS sequence"/>
</dbReference>
<reference evidence="1 2" key="1">
    <citation type="submission" date="2019-01" db="EMBL/GenBank/DDBJ databases">
        <authorList>
            <person name="Brito A."/>
        </authorList>
    </citation>
    <scope>NUCLEOTIDE SEQUENCE [LARGE SCALE GENOMIC DNA]</scope>
    <source>
        <strain evidence="1">1</strain>
    </source>
</reference>
<dbReference type="OrthoDB" id="516161at2"/>
<dbReference type="EMBL" id="CAACVJ010000126">
    <property type="protein sequence ID" value="VEP13683.1"/>
    <property type="molecule type" value="Genomic_DNA"/>
</dbReference>
<evidence type="ECO:0000313" key="2">
    <source>
        <dbReference type="Proteomes" id="UP000320055"/>
    </source>
</evidence>
<sequence length="61" mass="7330">MTQNFNRTSSASIEHNRLTQLDRLYLNNQMLMDQLCDRVYERLDKNLKIKKERIGNSCRGR</sequence>
<dbReference type="AlphaFoldDB" id="A0A563VQH8"/>
<accession>A0A563VQH8</accession>
<keyword evidence="2" id="KW-1185">Reference proteome</keyword>